<keyword evidence="2" id="KW-1185">Reference proteome</keyword>
<proteinExistence type="predicted"/>
<protein>
    <submittedName>
        <fullName evidence="1">Uncharacterized protein</fullName>
    </submittedName>
</protein>
<evidence type="ECO:0000313" key="1">
    <source>
        <dbReference type="EMBL" id="KAK9912605.1"/>
    </source>
</evidence>
<dbReference type="Proteomes" id="UP001457282">
    <property type="component" value="Unassembled WGS sequence"/>
</dbReference>
<organism evidence="1 2">
    <name type="scientific">Rubus argutus</name>
    <name type="common">Southern blackberry</name>
    <dbReference type="NCBI Taxonomy" id="59490"/>
    <lineage>
        <taxon>Eukaryota</taxon>
        <taxon>Viridiplantae</taxon>
        <taxon>Streptophyta</taxon>
        <taxon>Embryophyta</taxon>
        <taxon>Tracheophyta</taxon>
        <taxon>Spermatophyta</taxon>
        <taxon>Magnoliopsida</taxon>
        <taxon>eudicotyledons</taxon>
        <taxon>Gunneridae</taxon>
        <taxon>Pentapetalae</taxon>
        <taxon>rosids</taxon>
        <taxon>fabids</taxon>
        <taxon>Rosales</taxon>
        <taxon>Rosaceae</taxon>
        <taxon>Rosoideae</taxon>
        <taxon>Rosoideae incertae sedis</taxon>
        <taxon>Rubus</taxon>
    </lineage>
</organism>
<evidence type="ECO:0000313" key="2">
    <source>
        <dbReference type="Proteomes" id="UP001457282"/>
    </source>
</evidence>
<dbReference type="EMBL" id="JBEDUW010000007">
    <property type="protein sequence ID" value="KAK9912605.1"/>
    <property type="molecule type" value="Genomic_DNA"/>
</dbReference>
<accession>A0AAW1VXZ4</accession>
<sequence length="92" mass="10099">MEVVGVAVEWVIGGLGRWWQRLNREQGSGLQSITGWARVVRDGAGVVGSEHRWRDGGGVVGDPSWAQITAGQRSTVMSCWASFSFLRCSFLF</sequence>
<gene>
    <name evidence="1" type="ORF">M0R45_036461</name>
</gene>
<reference evidence="1 2" key="1">
    <citation type="journal article" date="2023" name="G3 (Bethesda)">
        <title>A chromosome-length genome assembly and annotation of blackberry (Rubus argutus, cv. 'Hillquist').</title>
        <authorList>
            <person name="Bruna T."/>
            <person name="Aryal R."/>
            <person name="Dudchenko O."/>
            <person name="Sargent D.J."/>
            <person name="Mead D."/>
            <person name="Buti M."/>
            <person name="Cavallini A."/>
            <person name="Hytonen T."/>
            <person name="Andres J."/>
            <person name="Pham M."/>
            <person name="Weisz D."/>
            <person name="Mascagni F."/>
            <person name="Usai G."/>
            <person name="Natali L."/>
            <person name="Bassil N."/>
            <person name="Fernandez G.E."/>
            <person name="Lomsadze A."/>
            <person name="Armour M."/>
            <person name="Olukolu B."/>
            <person name="Poorten T."/>
            <person name="Britton C."/>
            <person name="Davik J."/>
            <person name="Ashrafi H."/>
            <person name="Aiden E.L."/>
            <person name="Borodovsky M."/>
            <person name="Worthington M."/>
        </authorList>
    </citation>
    <scope>NUCLEOTIDE SEQUENCE [LARGE SCALE GENOMIC DNA]</scope>
    <source>
        <strain evidence="1">PI 553951</strain>
    </source>
</reference>
<dbReference type="AlphaFoldDB" id="A0AAW1VXZ4"/>
<comment type="caution">
    <text evidence="1">The sequence shown here is derived from an EMBL/GenBank/DDBJ whole genome shotgun (WGS) entry which is preliminary data.</text>
</comment>
<name>A0AAW1VXZ4_RUBAR</name>